<gene>
    <name evidence="1" type="ordered locus">FBFL15_1963</name>
</gene>
<protein>
    <submittedName>
        <fullName evidence="1">Uncharacterized protein</fullName>
    </submittedName>
</protein>
<accession>G2Z253</accession>
<organism evidence="1 2">
    <name type="scientific">Flavobacterium branchiophilum (strain FL-15)</name>
    <dbReference type="NCBI Taxonomy" id="1034807"/>
    <lineage>
        <taxon>Bacteria</taxon>
        <taxon>Pseudomonadati</taxon>
        <taxon>Bacteroidota</taxon>
        <taxon>Flavobacteriia</taxon>
        <taxon>Flavobacteriales</taxon>
        <taxon>Flavobacteriaceae</taxon>
        <taxon>Flavobacterium</taxon>
    </lineage>
</organism>
<dbReference type="eggNOG" id="COG1715">
    <property type="taxonomic scope" value="Bacteria"/>
</dbReference>
<dbReference type="EMBL" id="FQ859183">
    <property type="protein sequence ID" value="CCB70007.1"/>
    <property type="molecule type" value="Genomic_DNA"/>
</dbReference>
<reference evidence="1 2" key="1">
    <citation type="journal article" date="2011" name="Appl. Environ. Microbiol.">
        <title>Complete genome sequence of the fish pathogen Flavobacterium branchiophilum.</title>
        <authorList>
            <consortium name="1:IP"/>
            <consortium name="Microbial Evolutionary Genomics,F-75015 Paris"/>
            <consortium name="France 2:CNRS"/>
            <consortium name="URA2171"/>
            <consortium name="F-75015 Paris,France 3:Unite de Virologie et Immunologie Mol."/>
            <consortium name="INRA,78352 Jouy en Josas Cedex"/>
            <consortium name="France. 4:Unite de Mathemathique"/>
            <consortium name="Informatique et Genome,INRA"/>
            <consortium name="78352 Jouy en Josas Cedex"/>
            <consortium name="France. 5:CEA/Genoscope"/>
            <consortium name="Evry"/>
            <consortium name="France"/>
            <person name="Touchon M."/>
            <person name="Barbier P."/>
            <person name="Bernardet J.F."/>
            <person name="Loux V."/>
            <person name="Vacherie B."/>
            <person name="Barbe V."/>
            <person name="Rocha E.P."/>
            <person name="Duchaud E."/>
        </authorList>
    </citation>
    <scope>NUCLEOTIDE SEQUENCE [LARGE SCALE GENOMIC DNA]</scope>
    <source>
        <strain evidence="1 2">FL-15</strain>
    </source>
</reference>
<dbReference type="STRING" id="1034807.FBFL15_1963"/>
<name>G2Z253_FLABF</name>
<keyword evidence="2" id="KW-1185">Reference proteome</keyword>
<evidence type="ECO:0000313" key="1">
    <source>
        <dbReference type="EMBL" id="CCB70007.1"/>
    </source>
</evidence>
<dbReference type="AlphaFoldDB" id="G2Z253"/>
<dbReference type="RefSeq" id="WP_014084472.1">
    <property type="nucleotide sequence ID" value="NC_016001.1"/>
</dbReference>
<evidence type="ECO:0000313" key="2">
    <source>
        <dbReference type="Proteomes" id="UP000009186"/>
    </source>
</evidence>
<dbReference type="HOGENOM" id="CLU_056345_0_0_10"/>
<dbReference type="Proteomes" id="UP000009186">
    <property type="component" value="Chromosome"/>
</dbReference>
<proteinExistence type="predicted"/>
<dbReference type="KEGG" id="fbr:FBFL15_1963"/>
<sequence>MSNIKEQISNLISKIDNISSEKNYWLIRTEAGNHFESFNSFNFIALGYEEITYKIVKDIKEKSASDLDFKNQLKEYVAKIYPDKQQGLITNQILRFIFEVKRGDIVVIPSENSDYISMGEIADTNILVQSESIFNSTNCDYTKRKSVKWIKTFTRKNLDPYLYKTFQAHQAINNISSYANIIERSLGDFYKIGDEVNLVLNVNQESNIKATDLLFFGSDLLKLVDGFIKEYDLDFDIKDIDVKININSKGKLQFLSKSGKNLLLLGIVVIGLNGGGLKVDRPGFKLDLSTDGLIKTISDYLDRQQDREMKVRLMNSAKSLEIKTPEDLIKLTKQFSENKDLPK</sequence>